<sequence length="69" mass="7636">MNGSALENVVEFGLGFPEGMAVDWVAHNLYWADTGTSRIEMSRMDGSSRRVLIWSEVEPRALVLDPPNG</sequence>
<dbReference type="Proteomes" id="UP001208570">
    <property type="component" value="Unassembled WGS sequence"/>
</dbReference>
<comment type="caution">
    <text evidence="2">The sequence shown here is derived from an EMBL/GenBank/DDBJ whole genome shotgun (WGS) entry which is preliminary data.</text>
</comment>
<evidence type="ECO:0000313" key="3">
    <source>
        <dbReference type="Proteomes" id="UP001208570"/>
    </source>
</evidence>
<keyword evidence="3" id="KW-1185">Reference proteome</keyword>
<feature type="repeat" description="LDL-receptor class B" evidence="1">
    <location>
        <begin position="27"/>
        <end position="68"/>
    </location>
</feature>
<evidence type="ECO:0000256" key="1">
    <source>
        <dbReference type="PROSITE-ProRule" id="PRU00461"/>
    </source>
</evidence>
<dbReference type="EMBL" id="JAODUP010000193">
    <property type="protein sequence ID" value="KAK2157331.1"/>
    <property type="molecule type" value="Genomic_DNA"/>
</dbReference>
<dbReference type="InterPro" id="IPR000033">
    <property type="entry name" value="LDLR_classB_rpt"/>
</dbReference>
<dbReference type="InterPro" id="IPR011042">
    <property type="entry name" value="6-blade_b-propeller_TolB-like"/>
</dbReference>
<gene>
    <name evidence="2" type="ORF">LSH36_193g05044</name>
</gene>
<dbReference type="PROSITE" id="PS51120">
    <property type="entry name" value="LDLRB"/>
    <property type="match status" value="1"/>
</dbReference>
<accession>A0AAD9N711</accession>
<dbReference type="AlphaFoldDB" id="A0AAD9N711"/>
<reference evidence="2" key="1">
    <citation type="journal article" date="2023" name="Mol. Biol. Evol.">
        <title>Third-Generation Sequencing Reveals the Adaptive Role of the Epigenome in Three Deep-Sea Polychaetes.</title>
        <authorList>
            <person name="Perez M."/>
            <person name="Aroh O."/>
            <person name="Sun Y."/>
            <person name="Lan Y."/>
            <person name="Juniper S.K."/>
            <person name="Young C.R."/>
            <person name="Angers B."/>
            <person name="Qian P.Y."/>
        </authorList>
    </citation>
    <scope>NUCLEOTIDE SEQUENCE</scope>
    <source>
        <strain evidence="2">P08H-3</strain>
    </source>
</reference>
<organism evidence="2 3">
    <name type="scientific">Paralvinella palmiformis</name>
    <dbReference type="NCBI Taxonomy" id="53620"/>
    <lineage>
        <taxon>Eukaryota</taxon>
        <taxon>Metazoa</taxon>
        <taxon>Spiralia</taxon>
        <taxon>Lophotrochozoa</taxon>
        <taxon>Annelida</taxon>
        <taxon>Polychaeta</taxon>
        <taxon>Sedentaria</taxon>
        <taxon>Canalipalpata</taxon>
        <taxon>Terebellida</taxon>
        <taxon>Terebelliformia</taxon>
        <taxon>Alvinellidae</taxon>
        <taxon>Paralvinella</taxon>
    </lineage>
</organism>
<dbReference type="Gene3D" id="2.120.10.30">
    <property type="entry name" value="TolB, C-terminal domain"/>
    <property type="match status" value="1"/>
</dbReference>
<dbReference type="PANTHER" id="PTHR46513">
    <property type="entry name" value="VITELLOGENIN RECEPTOR-LIKE PROTEIN-RELATED-RELATED"/>
    <property type="match status" value="1"/>
</dbReference>
<name>A0AAD9N711_9ANNE</name>
<dbReference type="SMART" id="SM00135">
    <property type="entry name" value="LY"/>
    <property type="match status" value="1"/>
</dbReference>
<dbReference type="Pfam" id="PF00058">
    <property type="entry name" value="Ldl_recept_b"/>
    <property type="match status" value="1"/>
</dbReference>
<dbReference type="SUPFAM" id="SSF63825">
    <property type="entry name" value="YWTD domain"/>
    <property type="match status" value="1"/>
</dbReference>
<evidence type="ECO:0000313" key="2">
    <source>
        <dbReference type="EMBL" id="KAK2157331.1"/>
    </source>
</evidence>
<dbReference type="PANTHER" id="PTHR46513:SF41">
    <property type="entry name" value="LOW-DENSITY LIPOPROTEIN RECEPTOR-RELATED PROTEIN"/>
    <property type="match status" value="1"/>
</dbReference>
<dbReference type="InterPro" id="IPR050778">
    <property type="entry name" value="Cueball_EGF_LRP_Nidogen"/>
</dbReference>
<protein>
    <submittedName>
        <fullName evidence="2">Uncharacterized protein</fullName>
    </submittedName>
</protein>
<proteinExistence type="predicted"/>